<evidence type="ECO:0000313" key="2">
    <source>
        <dbReference type="Proteomes" id="UP000225358"/>
    </source>
</evidence>
<gene>
    <name evidence="1" type="ORF">ESCO13_00095</name>
</gene>
<dbReference type="Proteomes" id="UP000225358">
    <property type="component" value="Segment"/>
</dbReference>
<dbReference type="EMBL" id="KX552041">
    <property type="protein sequence ID" value="AOQ27220.1"/>
    <property type="molecule type" value="Genomic_DNA"/>
</dbReference>
<accession>A0A1D7XF96</accession>
<proteinExistence type="predicted"/>
<protein>
    <submittedName>
        <fullName evidence="1">Uncharacterized protein</fullName>
    </submittedName>
</protein>
<name>A0A1D7XF96_9CAUD</name>
<organism evidence="1 2">
    <name type="scientific">Escherichia phage ESCO13</name>
    <dbReference type="NCBI Taxonomy" id="1881104"/>
    <lineage>
        <taxon>Viruses</taxon>
        <taxon>Duplodnaviria</taxon>
        <taxon>Heunggongvirae</taxon>
        <taxon>Uroviricota</taxon>
        <taxon>Caudoviricetes</taxon>
        <taxon>Stephanstirmvirinae</taxon>
        <taxon>Phapecoctavirus</taxon>
        <taxon>Phapecoctavirus ESCO13</taxon>
    </lineage>
</organism>
<keyword evidence="2" id="KW-1185">Reference proteome</keyword>
<reference evidence="1" key="1">
    <citation type="submission" date="2017-02" db="EMBL/GenBank/DDBJ databases">
        <title>Complete genome sequence of two Escherichia coli phages, vB_EcoM_ ESCO5 and vB_EcoM_ESCO13, which are related to phAPEC8.</title>
        <authorList>
            <person name="Trotereau A."/>
            <person name="Gonnet M."/>
            <person name="Viardot A."/>
            <person name="Lalmanach A.-C."/>
            <person name="Guabiraba R."/>
            <person name="Chanteloup N."/>
            <person name="Schouler C."/>
        </authorList>
    </citation>
    <scope>NUCLEOTIDE SEQUENCE [LARGE SCALE GENOMIC DNA]</scope>
</reference>
<sequence length="166" mass="18790">MGVATIAIGRSGIDECYQTGLVKPNEFRQICVNHIEKEIALTLENMTLRDKLEMFKCWCLGEDWLLNHFQELSDSKESLFDCIIGIAGSDPSLLHITEEEAKLLFLSNLFNKKALLVRDCSDLLNNPLATSDQIFVDKETLRAIEYICKYVNGGKAVLKTLTEEEE</sequence>
<evidence type="ECO:0000313" key="1">
    <source>
        <dbReference type="EMBL" id="AOQ27220.1"/>
    </source>
</evidence>